<name>A0A6G9LK85_9CAUD</name>
<accession>A0A6G9LK85</accession>
<reference evidence="1 2" key="1">
    <citation type="submission" date="2020-02" db="EMBL/GenBank/DDBJ databases">
        <title>Pseudomonas aeruginosa Phage Cocktails: Rational Design and Efficacy against Mouse Wound and Septic Infections.</title>
        <authorList>
            <person name="Jacobs A.C."/>
            <person name="Freyberger H.R."/>
            <person name="Farlow J."/>
            <person name="Watters C.M."/>
            <person name="He Y."/>
            <person name="Ward A.M."/>
            <person name="Engeman E.T."/>
            <person name="Alamneh Y.A."/>
            <person name="Sergueev K.V."/>
            <person name="Simons M.P."/>
            <person name="Tyner S.D."/>
            <person name="Nikolich M.P."/>
            <person name="Filippov A."/>
        </authorList>
    </citation>
    <scope>NUCLEOTIDE SEQUENCE [LARGE SCALE GENOMIC DNA]</scope>
</reference>
<dbReference type="Proteomes" id="UP000502588">
    <property type="component" value="Segment"/>
</dbReference>
<keyword evidence="2" id="KW-1185">Reference proteome</keyword>
<proteinExistence type="predicted"/>
<gene>
    <name evidence="1" type="ORF">40_00036</name>
</gene>
<protein>
    <submittedName>
        <fullName evidence="1">Uncharacterized protein</fullName>
    </submittedName>
</protein>
<evidence type="ECO:0000313" key="1">
    <source>
        <dbReference type="EMBL" id="QIQ66050.1"/>
    </source>
</evidence>
<organism evidence="1 2">
    <name type="scientific">Pseudomonas phage Epa40</name>
    <dbReference type="NCBI Taxonomy" id="2719198"/>
    <lineage>
        <taxon>Viruses</taxon>
        <taxon>Duplodnaviria</taxon>
        <taxon>Heunggongvirae</taxon>
        <taxon>Uroviricota</taxon>
        <taxon>Caudoviricetes</taxon>
        <taxon>Jondennisvirinae</taxon>
        <taxon>Septimatrevirus</taxon>
        <taxon>Septimatrevirus epa40</taxon>
    </lineage>
</organism>
<evidence type="ECO:0000313" key="2">
    <source>
        <dbReference type="Proteomes" id="UP000502588"/>
    </source>
</evidence>
<dbReference type="EMBL" id="MT118304">
    <property type="protein sequence ID" value="QIQ66050.1"/>
    <property type="molecule type" value="Genomic_DNA"/>
</dbReference>
<sequence length="54" mass="6390">MNVLIFLLCVVAALAIHRAIVRPLFEAFEARKHREELRRISERAMVERSRRVCL</sequence>